<sequence length="78" mass="9061">MTKYVFYTTEGCHLCEQAWELVTAQHLAGEMMQVEIIHDEDDIARYGIRIPVIKNKVTDKEIGWPFDTEELADFIAQD</sequence>
<name>A0A090K8H0_9GAMM</name>
<keyword evidence="2" id="KW-0413">Isomerase</keyword>
<evidence type="ECO:0000313" key="4">
    <source>
        <dbReference type="Proteomes" id="UP000183794"/>
    </source>
</evidence>
<dbReference type="GeneID" id="61297602"/>
<dbReference type="SUPFAM" id="SSF52833">
    <property type="entry name" value="Thioredoxin-like"/>
    <property type="match status" value="1"/>
</dbReference>
<dbReference type="HOGENOM" id="CLU_125054_4_2_6"/>
<dbReference type="STRING" id="80854.MVIS_2149"/>
<dbReference type="Pfam" id="PF05768">
    <property type="entry name" value="Glrx-like"/>
    <property type="match status" value="1"/>
</dbReference>
<protein>
    <submittedName>
        <fullName evidence="2">Thiol-disulfide isomerase and thioredoxin</fullName>
    </submittedName>
</protein>
<dbReference type="OrthoDB" id="8537427at2"/>
<evidence type="ECO:0000313" key="3">
    <source>
        <dbReference type="Proteomes" id="UP000182660"/>
    </source>
</evidence>
<dbReference type="Gene3D" id="3.40.30.10">
    <property type="entry name" value="Glutaredoxin"/>
    <property type="match status" value="1"/>
</dbReference>
<reference evidence="2 4" key="2">
    <citation type="submission" date="2016-11" db="EMBL/GenBank/DDBJ databases">
        <authorList>
            <person name="Jaros S."/>
            <person name="Januszkiewicz K."/>
            <person name="Wedrychowicz H."/>
        </authorList>
    </citation>
    <scope>NUCLEOTIDE SEQUENCE [LARGE SCALE GENOMIC DNA]</scope>
    <source>
        <strain evidence="2">NVI 5450</strain>
    </source>
</reference>
<dbReference type="InterPro" id="IPR036249">
    <property type="entry name" value="Thioredoxin-like_sf"/>
</dbReference>
<proteinExistence type="predicted"/>
<accession>A0A090K8H0</accession>
<dbReference type="Proteomes" id="UP000183794">
    <property type="component" value="Unassembled WGS sequence"/>
</dbReference>
<evidence type="ECO:0000313" key="2">
    <source>
        <dbReference type="EMBL" id="SGZ13860.1"/>
    </source>
</evidence>
<gene>
    <name evidence="1" type="ORF">MT2528_3796</name>
    <name evidence="2" type="ORF">NVI5450_3976</name>
</gene>
<dbReference type="PATRIC" id="fig|80854.5.peg.2294"/>
<keyword evidence="3" id="KW-1185">Reference proteome</keyword>
<dbReference type="RefSeq" id="WP_045110366.1">
    <property type="nucleotide sequence ID" value="NZ_CAWQZC010000024.1"/>
</dbReference>
<evidence type="ECO:0000313" key="1">
    <source>
        <dbReference type="EMBL" id="SGY99191.1"/>
    </source>
</evidence>
<dbReference type="EMBL" id="FPLJ01000083">
    <property type="protein sequence ID" value="SGY99191.1"/>
    <property type="molecule type" value="Genomic_DNA"/>
</dbReference>
<dbReference type="AlphaFoldDB" id="A0A090K8H0"/>
<dbReference type="Proteomes" id="UP000182660">
    <property type="component" value="Unassembled WGS sequence"/>
</dbReference>
<organism evidence="2 4">
    <name type="scientific">Moritella viscosa</name>
    <dbReference type="NCBI Taxonomy" id="80854"/>
    <lineage>
        <taxon>Bacteria</taxon>
        <taxon>Pseudomonadati</taxon>
        <taxon>Pseudomonadota</taxon>
        <taxon>Gammaproteobacteria</taxon>
        <taxon>Alteromonadales</taxon>
        <taxon>Moritellaceae</taxon>
        <taxon>Moritella</taxon>
    </lineage>
</organism>
<reference evidence="1 3" key="1">
    <citation type="submission" date="2016-11" db="EMBL/GenBank/DDBJ databases">
        <authorList>
            <person name="Klemetsen T."/>
        </authorList>
    </citation>
    <scope>NUCLEOTIDE SEQUENCE [LARGE SCALE GENOMIC DNA]</scope>
    <source>
        <strain evidence="1">MT 2528</strain>
    </source>
</reference>
<dbReference type="InterPro" id="IPR008554">
    <property type="entry name" value="Glutaredoxin-like"/>
</dbReference>
<dbReference type="KEGG" id="mvs:MVIS_2149"/>
<dbReference type="EMBL" id="FPLD01000112">
    <property type="protein sequence ID" value="SGZ13860.1"/>
    <property type="molecule type" value="Genomic_DNA"/>
</dbReference>
<dbReference type="GO" id="GO:0016853">
    <property type="term" value="F:isomerase activity"/>
    <property type="evidence" value="ECO:0007669"/>
    <property type="project" value="UniProtKB-KW"/>
</dbReference>